<reference evidence="2" key="1">
    <citation type="submission" date="2016-10" db="EMBL/GenBank/DDBJ databases">
        <authorList>
            <person name="Varghese N."/>
            <person name="Submissions S."/>
        </authorList>
    </citation>
    <scope>NUCLEOTIDE SEQUENCE [LARGE SCALE GENOMIC DNA]</scope>
    <source>
        <strain evidence="2">DSM 17875</strain>
    </source>
</reference>
<accession>A0A1H2HV18</accession>
<organism evidence="1 2">
    <name type="scientific">Pseudomonas pohangensis</name>
    <dbReference type="NCBI Taxonomy" id="364197"/>
    <lineage>
        <taxon>Bacteria</taxon>
        <taxon>Pseudomonadati</taxon>
        <taxon>Pseudomonadota</taxon>
        <taxon>Gammaproteobacteria</taxon>
        <taxon>Pseudomonadales</taxon>
        <taxon>Pseudomonadaceae</taxon>
        <taxon>Pseudomonas</taxon>
    </lineage>
</organism>
<dbReference type="Proteomes" id="UP000243232">
    <property type="component" value="Chromosome I"/>
</dbReference>
<sequence>MNKERYQTQMAVNITPLVSSTYSYEAFSPRDKQ</sequence>
<evidence type="ECO:0000313" key="2">
    <source>
        <dbReference type="Proteomes" id="UP000243232"/>
    </source>
</evidence>
<dbReference type="AlphaFoldDB" id="A0A1H2HV18"/>
<evidence type="ECO:0000313" key="1">
    <source>
        <dbReference type="EMBL" id="SDU35730.1"/>
    </source>
</evidence>
<gene>
    <name evidence="1" type="ORF">SAMN05216296_3288</name>
</gene>
<protein>
    <submittedName>
        <fullName evidence="1">Uncharacterized protein</fullName>
    </submittedName>
</protein>
<proteinExistence type="predicted"/>
<name>A0A1H2HV18_9PSED</name>
<keyword evidence="2" id="KW-1185">Reference proteome</keyword>
<dbReference type="EMBL" id="LT629785">
    <property type="protein sequence ID" value="SDU35730.1"/>
    <property type="molecule type" value="Genomic_DNA"/>
</dbReference>